<dbReference type="PROSITE" id="PS51635">
    <property type="entry name" value="PNPLA"/>
    <property type="match status" value="1"/>
</dbReference>
<feature type="active site" description="Proton acceptor" evidence="2">
    <location>
        <position position="240"/>
    </location>
</feature>
<keyword evidence="2" id="KW-0442">Lipid degradation</keyword>
<feature type="short sequence motif" description="DGA/G" evidence="2">
    <location>
        <begin position="240"/>
        <end position="242"/>
    </location>
</feature>
<comment type="caution">
    <text evidence="5">The sequence shown here is derived from an EMBL/GenBank/DDBJ whole genome shotgun (WGS) entry which is preliminary data.</text>
</comment>
<keyword evidence="2" id="KW-0378">Hydrolase</keyword>
<organism evidence="5 6">
    <name type="scientific">Galdieria yellowstonensis</name>
    <dbReference type="NCBI Taxonomy" id="3028027"/>
    <lineage>
        <taxon>Eukaryota</taxon>
        <taxon>Rhodophyta</taxon>
        <taxon>Bangiophyceae</taxon>
        <taxon>Galdieriales</taxon>
        <taxon>Galdieriaceae</taxon>
        <taxon>Galdieria</taxon>
    </lineage>
</organism>
<feature type="active site" description="Nucleophile" evidence="2">
    <location>
        <position position="100"/>
    </location>
</feature>
<feature type="compositionally biased region" description="Polar residues" evidence="3">
    <location>
        <begin position="29"/>
        <end position="39"/>
    </location>
</feature>
<feature type="region of interest" description="Disordered" evidence="3">
    <location>
        <begin position="20"/>
        <end position="42"/>
    </location>
</feature>
<feature type="short sequence motif" description="GXGXXG" evidence="2">
    <location>
        <begin position="68"/>
        <end position="73"/>
    </location>
</feature>
<dbReference type="InterPro" id="IPR016035">
    <property type="entry name" value="Acyl_Trfase/lysoPLipase"/>
</dbReference>
<evidence type="ECO:0000256" key="3">
    <source>
        <dbReference type="SAM" id="MobiDB-lite"/>
    </source>
</evidence>
<dbReference type="Pfam" id="PF01734">
    <property type="entry name" value="Patatin"/>
    <property type="match status" value="1"/>
</dbReference>
<evidence type="ECO:0000313" key="6">
    <source>
        <dbReference type="Proteomes" id="UP001300502"/>
    </source>
</evidence>
<keyword evidence="6" id="KW-1185">Reference proteome</keyword>
<dbReference type="InterPro" id="IPR052580">
    <property type="entry name" value="Lipid_Hydrolase"/>
</dbReference>
<proteinExistence type="predicted"/>
<reference evidence="5 6" key="1">
    <citation type="submission" date="2022-07" db="EMBL/GenBank/DDBJ databases">
        <title>Genome-wide signatures of adaptation to extreme environments.</title>
        <authorList>
            <person name="Cho C.H."/>
            <person name="Yoon H.S."/>
        </authorList>
    </citation>
    <scope>NUCLEOTIDE SEQUENCE [LARGE SCALE GENOMIC DNA]</scope>
    <source>
        <strain evidence="5 6">108.79 E11</strain>
    </source>
</reference>
<dbReference type="GO" id="GO:0016042">
    <property type="term" value="P:lipid catabolic process"/>
    <property type="evidence" value="ECO:0007669"/>
    <property type="project" value="UniProtKB-UniRule"/>
</dbReference>
<dbReference type="PANTHER" id="PTHR46394">
    <property type="entry name" value="ANNEXIN"/>
    <property type="match status" value="1"/>
</dbReference>
<evidence type="ECO:0000313" key="5">
    <source>
        <dbReference type="EMBL" id="KAK4528935.1"/>
    </source>
</evidence>
<feature type="compositionally biased region" description="Polar residues" evidence="3">
    <location>
        <begin position="406"/>
        <end position="427"/>
    </location>
</feature>
<dbReference type="CDD" id="cd07207">
    <property type="entry name" value="Pat_ExoU_VipD_like"/>
    <property type="match status" value="1"/>
</dbReference>
<dbReference type="AlphaFoldDB" id="A0AAV9IND9"/>
<dbReference type="PANTHER" id="PTHR46394:SF1">
    <property type="entry name" value="PNPLA DOMAIN-CONTAINING PROTEIN"/>
    <property type="match status" value="1"/>
</dbReference>
<gene>
    <name evidence="5" type="ORF">GAYE_SCF67G6884</name>
</gene>
<name>A0AAV9IND9_9RHOD</name>
<dbReference type="GO" id="GO:0016787">
    <property type="term" value="F:hydrolase activity"/>
    <property type="evidence" value="ECO:0007669"/>
    <property type="project" value="UniProtKB-UniRule"/>
</dbReference>
<feature type="region of interest" description="Disordered" evidence="3">
    <location>
        <begin position="405"/>
        <end position="427"/>
    </location>
</feature>
<sequence>MQSKHKSIFYGTNDKWTLSERKKRDAQAKQRNQSTQQKIQQHKSKLQSRMTGEWLEFLQDIHTLVFSGGGVLGTGFLGALEACIEYGLVVDNIERYAGVSAGSICAALLSVGYNTLELYQVLENCDFSQLVHVELSRVSMMVCTCFGHSEVGISSGDKLYRWISNLIARKTSTARLTFQQLKQQYHKELIIVATAVDSFEKIVFCADNYPDMEIALAVRASSSLPGIFEPVEYANHVLVDGGLLDNYPLDVVAPSHRVLGFRITDKTNMERELRAEFVEGLAIVDRETLETRRQRILEEAGILEDMEGVDKYGSDVGRYSFLNRVVSCMMWELERMQIYRNIKGRTIYVNSGKYSFLQLKLTKEEKKELYLLGYRSCLCSLQLIMEMEPELDRLGACSFRVDYSPNHHQQQQQNDRPIHNSNNNSDE</sequence>
<protein>
    <recommendedName>
        <fullName evidence="4">PNPLA domain-containing protein</fullName>
    </recommendedName>
</protein>
<dbReference type="Gene3D" id="3.40.1090.10">
    <property type="entry name" value="Cytosolic phospholipase A2 catalytic domain"/>
    <property type="match status" value="2"/>
</dbReference>
<dbReference type="Proteomes" id="UP001300502">
    <property type="component" value="Unassembled WGS sequence"/>
</dbReference>
<feature type="short sequence motif" description="GXSXG" evidence="2">
    <location>
        <begin position="98"/>
        <end position="102"/>
    </location>
</feature>
<dbReference type="EMBL" id="JANCYU010000072">
    <property type="protein sequence ID" value="KAK4528935.1"/>
    <property type="molecule type" value="Genomic_DNA"/>
</dbReference>
<dbReference type="SUPFAM" id="SSF52151">
    <property type="entry name" value="FabD/lysophospholipase-like"/>
    <property type="match status" value="1"/>
</dbReference>
<accession>A0AAV9IND9</accession>
<dbReference type="InterPro" id="IPR002641">
    <property type="entry name" value="PNPLA_dom"/>
</dbReference>
<evidence type="ECO:0000256" key="2">
    <source>
        <dbReference type="PROSITE-ProRule" id="PRU01161"/>
    </source>
</evidence>
<feature type="domain" description="PNPLA" evidence="4">
    <location>
        <begin position="64"/>
        <end position="253"/>
    </location>
</feature>
<evidence type="ECO:0000259" key="4">
    <source>
        <dbReference type="PROSITE" id="PS51635"/>
    </source>
</evidence>
<evidence type="ECO:0000256" key="1">
    <source>
        <dbReference type="ARBA" id="ARBA00023098"/>
    </source>
</evidence>
<keyword evidence="1 2" id="KW-0443">Lipid metabolism</keyword>